<reference evidence="5 6" key="1">
    <citation type="submission" date="2023-06" db="EMBL/GenBank/DDBJ databases">
        <title>Campylobacter magnum sp. nov., isolated from cecal contents of domestic pigs (Sus scrofa domesticus).</title>
        <authorList>
            <person name="Papic B."/>
            <person name="Gruntar I."/>
        </authorList>
    </citation>
    <scope>NUCLEOTIDE SEQUENCE [LARGE SCALE GENOMIC DNA]</scope>
    <source>
        <strain evidence="6">34484-21</strain>
    </source>
</reference>
<accession>A0ABT8T8K9</accession>
<dbReference type="PANTHER" id="PTHR11049:SF5">
    <property type="entry name" value="ACYL-COA THIOESTER HYDROLASE YCIA"/>
    <property type="match status" value="1"/>
</dbReference>
<dbReference type="InterPro" id="IPR006683">
    <property type="entry name" value="Thioestr_dom"/>
</dbReference>
<evidence type="ECO:0000256" key="1">
    <source>
        <dbReference type="ARBA" id="ARBA00010458"/>
    </source>
</evidence>
<dbReference type="GO" id="GO:0047617">
    <property type="term" value="F:fatty acyl-CoA hydrolase activity"/>
    <property type="evidence" value="ECO:0007669"/>
    <property type="project" value="UniProtKB-EC"/>
</dbReference>
<dbReference type="SUPFAM" id="SSF54637">
    <property type="entry name" value="Thioesterase/thiol ester dehydrase-isomerase"/>
    <property type="match status" value="1"/>
</dbReference>
<dbReference type="Gene3D" id="3.10.129.10">
    <property type="entry name" value="Hotdog Thioesterase"/>
    <property type="match status" value="1"/>
</dbReference>
<dbReference type="PROSITE" id="PS51770">
    <property type="entry name" value="HOTDOG_ACOT"/>
    <property type="match status" value="1"/>
</dbReference>
<organism evidence="5 6">
    <name type="scientific">Campylobacter magnus</name>
    <dbReference type="NCBI Taxonomy" id="3026462"/>
    <lineage>
        <taxon>Bacteria</taxon>
        <taxon>Pseudomonadati</taxon>
        <taxon>Campylobacterota</taxon>
        <taxon>Epsilonproteobacteria</taxon>
        <taxon>Campylobacterales</taxon>
        <taxon>Campylobacteraceae</taxon>
        <taxon>Campylobacter</taxon>
    </lineage>
</organism>
<sequence length="135" mass="14681">MKSMGEPRIRVIAMPKDTNPAGNIFGGWLLSQIDLAGALAAREVAPERTVTISMKEVLFKEPVFVGDAVSFYSRITHVGTTSITVIVKVVVQRFDHNAKGLICVPVTEAEVTYVSMDAAGNKKPIDPELKKIHGF</sequence>
<feature type="domain" description="HotDog ACOT-type" evidence="4">
    <location>
        <begin position="3"/>
        <end position="119"/>
    </location>
</feature>
<keyword evidence="2 3" id="KW-0378">Hydrolase</keyword>
<evidence type="ECO:0000313" key="6">
    <source>
        <dbReference type="Proteomes" id="UP001171111"/>
    </source>
</evidence>
<dbReference type="InterPro" id="IPR029069">
    <property type="entry name" value="HotDog_dom_sf"/>
</dbReference>
<dbReference type="CDD" id="cd03442">
    <property type="entry name" value="BFIT_BACH"/>
    <property type="match status" value="1"/>
</dbReference>
<name>A0ABT8T8K9_9BACT</name>
<comment type="similarity">
    <text evidence="1">Belongs to the acyl coenzyme A hydrolase family.</text>
</comment>
<dbReference type="PANTHER" id="PTHR11049">
    <property type="entry name" value="ACYL COENZYME A THIOESTER HYDROLASE"/>
    <property type="match status" value="1"/>
</dbReference>
<evidence type="ECO:0000313" key="5">
    <source>
        <dbReference type="EMBL" id="MDO2409800.1"/>
    </source>
</evidence>
<proteinExistence type="inferred from homology"/>
<dbReference type="EMBL" id="JAULJQ010000007">
    <property type="protein sequence ID" value="MDO2409800.1"/>
    <property type="molecule type" value="Genomic_DNA"/>
</dbReference>
<dbReference type="RefSeq" id="WP_273933389.1">
    <property type="nucleotide sequence ID" value="NZ_JAQSLJ010000001.1"/>
</dbReference>
<evidence type="ECO:0000256" key="2">
    <source>
        <dbReference type="ARBA" id="ARBA00022801"/>
    </source>
</evidence>
<dbReference type="Proteomes" id="UP001171111">
    <property type="component" value="Unassembled WGS sequence"/>
</dbReference>
<dbReference type="InterPro" id="IPR040170">
    <property type="entry name" value="Cytosol_ACT"/>
</dbReference>
<evidence type="ECO:0000256" key="3">
    <source>
        <dbReference type="PROSITE-ProRule" id="PRU01106"/>
    </source>
</evidence>
<comment type="caution">
    <text evidence="5">The sequence shown here is derived from an EMBL/GenBank/DDBJ whole genome shotgun (WGS) entry which is preliminary data.</text>
</comment>
<keyword evidence="6" id="KW-1185">Reference proteome</keyword>
<gene>
    <name evidence="5" type="ORF">Q2362_06775</name>
</gene>
<protein>
    <submittedName>
        <fullName evidence="5">Acyl-CoA thioesterase</fullName>
        <ecNumber evidence="5">3.1.2.20</ecNumber>
    </submittedName>
</protein>
<dbReference type="EC" id="3.1.2.20" evidence="5"/>
<evidence type="ECO:0000259" key="4">
    <source>
        <dbReference type="PROSITE" id="PS51770"/>
    </source>
</evidence>
<dbReference type="Pfam" id="PF03061">
    <property type="entry name" value="4HBT"/>
    <property type="match status" value="1"/>
</dbReference>
<dbReference type="InterPro" id="IPR033120">
    <property type="entry name" value="HOTDOG_ACOT"/>
</dbReference>